<evidence type="ECO:0000313" key="2">
    <source>
        <dbReference type="EMBL" id="PON71017.1"/>
    </source>
</evidence>
<dbReference type="EMBL" id="JXTB01000047">
    <property type="protein sequence ID" value="PON71017.1"/>
    <property type="molecule type" value="Genomic_DNA"/>
</dbReference>
<dbReference type="Proteomes" id="UP000237105">
    <property type="component" value="Unassembled WGS sequence"/>
</dbReference>
<dbReference type="AlphaFoldDB" id="A0A2P5DCL8"/>
<evidence type="ECO:0000313" key="3">
    <source>
        <dbReference type="Proteomes" id="UP000237105"/>
    </source>
</evidence>
<sequence>TKDSGLPKVHQIVKAVRAMIHQVKGGSVSIRVTTMVNRAIRGMNAQNVCKNPLILREDHLEAILVQQLTRTLKLGLSNLRASGSQGGIGYGSSGQGSDNSHPE</sequence>
<proteinExistence type="predicted"/>
<feature type="non-terminal residue" evidence="2">
    <location>
        <position position="1"/>
    </location>
</feature>
<accession>A0A2P5DCL8</accession>
<evidence type="ECO:0000256" key="1">
    <source>
        <dbReference type="SAM" id="MobiDB-lite"/>
    </source>
</evidence>
<protein>
    <submittedName>
        <fullName evidence="2">Uncharacterized protein</fullName>
    </submittedName>
</protein>
<feature type="region of interest" description="Disordered" evidence="1">
    <location>
        <begin position="82"/>
        <end position="103"/>
    </location>
</feature>
<reference evidence="3" key="1">
    <citation type="submission" date="2016-06" db="EMBL/GenBank/DDBJ databases">
        <title>Parallel loss of symbiosis genes in relatives of nitrogen-fixing non-legume Parasponia.</title>
        <authorList>
            <person name="Van Velzen R."/>
            <person name="Holmer R."/>
            <person name="Bu F."/>
            <person name="Rutten L."/>
            <person name="Van Zeijl A."/>
            <person name="Liu W."/>
            <person name="Santuari L."/>
            <person name="Cao Q."/>
            <person name="Sharma T."/>
            <person name="Shen D."/>
            <person name="Roswanjaya Y."/>
            <person name="Wardhani T."/>
            <person name="Kalhor M.S."/>
            <person name="Jansen J."/>
            <person name="Van den Hoogen J."/>
            <person name="Gungor B."/>
            <person name="Hartog M."/>
            <person name="Hontelez J."/>
            <person name="Verver J."/>
            <person name="Yang W.-C."/>
            <person name="Schijlen E."/>
            <person name="Repin R."/>
            <person name="Schilthuizen M."/>
            <person name="Schranz E."/>
            <person name="Heidstra R."/>
            <person name="Miyata K."/>
            <person name="Fedorova E."/>
            <person name="Kohlen W."/>
            <person name="Bisseling T."/>
            <person name="Smit S."/>
            <person name="Geurts R."/>
        </authorList>
    </citation>
    <scope>NUCLEOTIDE SEQUENCE [LARGE SCALE GENOMIC DNA]</scope>
    <source>
        <strain evidence="3">cv. WU1-14</strain>
    </source>
</reference>
<name>A0A2P5DCL8_PARAD</name>
<comment type="caution">
    <text evidence="2">The sequence shown here is derived from an EMBL/GenBank/DDBJ whole genome shotgun (WGS) entry which is preliminary data.</text>
</comment>
<feature type="compositionally biased region" description="Gly residues" evidence="1">
    <location>
        <begin position="84"/>
        <end position="94"/>
    </location>
</feature>
<gene>
    <name evidence="2" type="ORF">PanWU01x14_077270</name>
</gene>
<keyword evidence="3" id="KW-1185">Reference proteome</keyword>
<organism evidence="2 3">
    <name type="scientific">Parasponia andersonii</name>
    <name type="common">Sponia andersonii</name>
    <dbReference type="NCBI Taxonomy" id="3476"/>
    <lineage>
        <taxon>Eukaryota</taxon>
        <taxon>Viridiplantae</taxon>
        <taxon>Streptophyta</taxon>
        <taxon>Embryophyta</taxon>
        <taxon>Tracheophyta</taxon>
        <taxon>Spermatophyta</taxon>
        <taxon>Magnoliopsida</taxon>
        <taxon>eudicotyledons</taxon>
        <taxon>Gunneridae</taxon>
        <taxon>Pentapetalae</taxon>
        <taxon>rosids</taxon>
        <taxon>fabids</taxon>
        <taxon>Rosales</taxon>
        <taxon>Cannabaceae</taxon>
        <taxon>Parasponia</taxon>
    </lineage>
</organism>